<accession>A0ACC6RXD6</accession>
<comment type="caution">
    <text evidence="1">The sequence shown here is derived from an EMBL/GenBank/DDBJ whole genome shotgun (WGS) entry which is preliminary data.</text>
</comment>
<gene>
    <name evidence="1" type="ORF">VSR83_40480</name>
</gene>
<sequence>MEKSKTTRVEPFRFSVHGEDVGHSLATGQTGSGKTVWAGLEALWNAGHAGGKVSLAQVGNRAPYYRRFDKRR</sequence>
<proteinExistence type="predicted"/>
<evidence type="ECO:0000313" key="1">
    <source>
        <dbReference type="EMBL" id="MEM5406190.1"/>
    </source>
</evidence>
<name>A0ACC6RXD6_9BURK</name>
<dbReference type="EMBL" id="JAYMRU010000064">
    <property type="protein sequence ID" value="MEM5406190.1"/>
    <property type="molecule type" value="Genomic_DNA"/>
</dbReference>
<organism evidence="1 2">
    <name type="scientific">Paraburkholderia unamae</name>
    <dbReference type="NCBI Taxonomy" id="219649"/>
    <lineage>
        <taxon>Bacteria</taxon>
        <taxon>Pseudomonadati</taxon>
        <taxon>Pseudomonadota</taxon>
        <taxon>Betaproteobacteria</taxon>
        <taxon>Burkholderiales</taxon>
        <taxon>Burkholderiaceae</taxon>
        <taxon>Paraburkholderia</taxon>
    </lineage>
</organism>
<dbReference type="Proteomes" id="UP001392318">
    <property type="component" value="Unassembled WGS sequence"/>
</dbReference>
<reference evidence="1" key="1">
    <citation type="submission" date="2024-01" db="EMBL/GenBank/DDBJ databases">
        <title>The diversity of rhizobia nodulating Mimosa spp. in eleven states of Brazil covering several biomes is determined by host plant, location, and edaphic factors.</title>
        <authorList>
            <person name="Rouws L."/>
            <person name="Barauna A."/>
            <person name="Beukes C."/>
            <person name="De Faria S.M."/>
            <person name="Gross E."/>
            <person name="Dos Reis Junior F.B."/>
            <person name="Simon M."/>
            <person name="Maluk M."/>
            <person name="Odee D.W."/>
            <person name="Kenicer G."/>
            <person name="Young J.P.W."/>
            <person name="Reis V.M."/>
            <person name="Zilli J."/>
            <person name="James E.K."/>
        </authorList>
    </citation>
    <scope>NUCLEOTIDE SEQUENCE</scope>
    <source>
        <strain evidence="1">JPY452</strain>
    </source>
</reference>
<protein>
    <submittedName>
        <fullName evidence="1">Uncharacterized protein</fullName>
    </submittedName>
</protein>
<evidence type="ECO:0000313" key="2">
    <source>
        <dbReference type="Proteomes" id="UP001392318"/>
    </source>
</evidence>
<keyword evidence="2" id="KW-1185">Reference proteome</keyword>